<feature type="domain" description="EAL" evidence="1">
    <location>
        <begin position="1"/>
        <end position="242"/>
    </location>
</feature>
<evidence type="ECO:0000313" key="3">
    <source>
        <dbReference type="Proteomes" id="UP000656042"/>
    </source>
</evidence>
<evidence type="ECO:0000259" key="1">
    <source>
        <dbReference type="PROSITE" id="PS50883"/>
    </source>
</evidence>
<dbReference type="AlphaFoldDB" id="A0A8J3C0M7"/>
<evidence type="ECO:0000313" key="2">
    <source>
        <dbReference type="EMBL" id="GGK91172.1"/>
    </source>
</evidence>
<sequence length="405" mass="42643">MADLHAIIDERAVTTVLQPLVELAGGRLVGYEALSRGPHGSPWEKPAALFAAARAAGRDGELDWVCRASAYRAAAGLDPRLALFVNMEPAAARVPCPPDLAPAIEQGGTLRVVTEMTERAIARDPAALLAATSACRAAGRGVALDDVGADPGSLALMPFVRPDVVKLDMDLLRRPGDPGTARIVAAVSAYAESSAAVVLAEGIETPRQCDVARTMGAAYGQGWLFGRPGTSPPRDIVELPLPMAGPEPGDGTPFEIVTRRRRPTRASKADLLPLSRHLEALATDGPLPPVLLACFQHSRHFGPVTARRYARIARTSPLVAALGVGLSAEPAPGVRGARLSADDRLGGEWNVLVVGPHQAAALVARDLAETGVPDADRRFDFVLTHDRDLVIAAARPLLRFITPTP</sequence>
<dbReference type="GO" id="GO:0071111">
    <property type="term" value="F:cyclic-guanylate-specific phosphodiesterase activity"/>
    <property type="evidence" value="ECO:0007669"/>
    <property type="project" value="InterPro"/>
</dbReference>
<keyword evidence="3" id="KW-1185">Reference proteome</keyword>
<dbReference type="Pfam" id="PF00563">
    <property type="entry name" value="EAL"/>
    <property type="match status" value="1"/>
</dbReference>
<dbReference type="SUPFAM" id="SSF141868">
    <property type="entry name" value="EAL domain-like"/>
    <property type="match status" value="1"/>
</dbReference>
<proteinExistence type="predicted"/>
<reference evidence="2" key="1">
    <citation type="journal article" date="2014" name="Int. J. Syst. Evol. Microbiol.">
        <title>Complete genome sequence of Corynebacterium casei LMG S-19264T (=DSM 44701T), isolated from a smear-ripened cheese.</title>
        <authorList>
            <consortium name="US DOE Joint Genome Institute (JGI-PGF)"/>
            <person name="Walter F."/>
            <person name="Albersmeier A."/>
            <person name="Kalinowski J."/>
            <person name="Ruckert C."/>
        </authorList>
    </citation>
    <scope>NUCLEOTIDE SEQUENCE</scope>
    <source>
        <strain evidence="2">CGMCC 4.7299</strain>
    </source>
</reference>
<protein>
    <recommendedName>
        <fullName evidence="1">EAL domain-containing protein</fullName>
    </recommendedName>
</protein>
<dbReference type="InterPro" id="IPR050706">
    <property type="entry name" value="Cyclic-di-GMP_PDE-like"/>
</dbReference>
<dbReference type="InterPro" id="IPR035919">
    <property type="entry name" value="EAL_sf"/>
</dbReference>
<reference evidence="2" key="2">
    <citation type="submission" date="2020-09" db="EMBL/GenBank/DDBJ databases">
        <authorList>
            <person name="Sun Q."/>
            <person name="Zhou Y."/>
        </authorList>
    </citation>
    <scope>NUCLEOTIDE SEQUENCE</scope>
    <source>
        <strain evidence="2">CGMCC 4.7299</strain>
    </source>
</reference>
<organism evidence="2 3">
    <name type="scientific">Mangrovihabitans endophyticus</name>
    <dbReference type="NCBI Taxonomy" id="1751298"/>
    <lineage>
        <taxon>Bacteria</taxon>
        <taxon>Bacillati</taxon>
        <taxon>Actinomycetota</taxon>
        <taxon>Actinomycetes</taxon>
        <taxon>Micromonosporales</taxon>
        <taxon>Micromonosporaceae</taxon>
        <taxon>Mangrovihabitans</taxon>
    </lineage>
</organism>
<dbReference type="CDD" id="cd01948">
    <property type="entry name" value="EAL"/>
    <property type="match status" value="1"/>
</dbReference>
<dbReference type="Gene3D" id="3.20.20.450">
    <property type="entry name" value="EAL domain"/>
    <property type="match status" value="1"/>
</dbReference>
<dbReference type="Pfam" id="PF10069">
    <property type="entry name" value="DICT"/>
    <property type="match status" value="1"/>
</dbReference>
<name>A0A8J3C0M7_9ACTN</name>
<dbReference type="RefSeq" id="WP_189079458.1">
    <property type="nucleotide sequence ID" value="NZ_BMMX01000009.1"/>
</dbReference>
<dbReference type="SMART" id="SM00052">
    <property type="entry name" value="EAL"/>
    <property type="match status" value="1"/>
</dbReference>
<dbReference type="PANTHER" id="PTHR33121">
    <property type="entry name" value="CYCLIC DI-GMP PHOSPHODIESTERASE PDEF"/>
    <property type="match status" value="1"/>
</dbReference>
<gene>
    <name evidence="2" type="ORF">GCM10012284_26250</name>
</gene>
<accession>A0A8J3C0M7</accession>
<dbReference type="PANTHER" id="PTHR33121:SF76">
    <property type="entry name" value="SIGNALING PROTEIN"/>
    <property type="match status" value="1"/>
</dbReference>
<dbReference type="InterPro" id="IPR001633">
    <property type="entry name" value="EAL_dom"/>
</dbReference>
<dbReference type="EMBL" id="BMMX01000009">
    <property type="protein sequence ID" value="GGK91172.1"/>
    <property type="molecule type" value="Genomic_DNA"/>
</dbReference>
<comment type="caution">
    <text evidence="2">The sequence shown here is derived from an EMBL/GenBank/DDBJ whole genome shotgun (WGS) entry which is preliminary data.</text>
</comment>
<dbReference type="PROSITE" id="PS50883">
    <property type="entry name" value="EAL"/>
    <property type="match status" value="1"/>
</dbReference>
<dbReference type="InterPro" id="IPR019278">
    <property type="entry name" value="DICT_dom"/>
</dbReference>
<dbReference type="Proteomes" id="UP000656042">
    <property type="component" value="Unassembled WGS sequence"/>
</dbReference>